<sequence>MATGGYDDEKEKVEKEGPVESVKQRKELSKLNEYSEYHVMMLGPLSPLLSFLLCKIVKCCWIAEMYHEALLEGDRDEPKTHSNTTLETFNLNYEMSILCRIKF</sequence>
<dbReference type="CTD" id="36345251"/>
<name>W6U4V7_ECHGR</name>
<evidence type="ECO:0000256" key="1">
    <source>
        <dbReference type="SAM" id="MobiDB-lite"/>
    </source>
</evidence>
<dbReference type="EMBL" id="APAU02000152">
    <property type="protein sequence ID" value="EUB55596.1"/>
    <property type="molecule type" value="Genomic_DNA"/>
</dbReference>
<feature type="compositionally biased region" description="Basic and acidic residues" evidence="1">
    <location>
        <begin position="7"/>
        <end position="21"/>
    </location>
</feature>
<dbReference type="GeneID" id="36345251"/>
<evidence type="ECO:0000313" key="3">
    <source>
        <dbReference type="Proteomes" id="UP000019149"/>
    </source>
</evidence>
<dbReference type="RefSeq" id="XP_024346792.1">
    <property type="nucleotide sequence ID" value="XM_024498785.1"/>
</dbReference>
<evidence type="ECO:0000313" key="2">
    <source>
        <dbReference type="EMBL" id="EUB55596.1"/>
    </source>
</evidence>
<accession>W6U4V7</accession>
<keyword evidence="3" id="KW-1185">Reference proteome</keyword>
<protein>
    <submittedName>
        <fullName evidence="2">Uncharacterized protein</fullName>
    </submittedName>
</protein>
<organism evidence="2 3">
    <name type="scientific">Echinococcus granulosus</name>
    <name type="common">Hydatid tapeworm</name>
    <dbReference type="NCBI Taxonomy" id="6210"/>
    <lineage>
        <taxon>Eukaryota</taxon>
        <taxon>Metazoa</taxon>
        <taxon>Spiralia</taxon>
        <taxon>Lophotrochozoa</taxon>
        <taxon>Platyhelminthes</taxon>
        <taxon>Cestoda</taxon>
        <taxon>Eucestoda</taxon>
        <taxon>Cyclophyllidea</taxon>
        <taxon>Taeniidae</taxon>
        <taxon>Echinococcus</taxon>
        <taxon>Echinococcus granulosus group</taxon>
    </lineage>
</organism>
<reference evidence="2 3" key="1">
    <citation type="journal article" date="2013" name="Nat. Genet.">
        <title>The genome of the hydatid tapeworm Echinococcus granulosus.</title>
        <authorList>
            <person name="Zheng H."/>
            <person name="Zhang W."/>
            <person name="Zhang L."/>
            <person name="Zhang Z."/>
            <person name="Li J."/>
            <person name="Lu G."/>
            <person name="Zhu Y."/>
            <person name="Wang Y."/>
            <person name="Huang Y."/>
            <person name="Liu J."/>
            <person name="Kang H."/>
            <person name="Chen J."/>
            <person name="Wang L."/>
            <person name="Chen A."/>
            <person name="Yu S."/>
            <person name="Gao Z."/>
            <person name="Jin L."/>
            <person name="Gu W."/>
            <person name="Wang Z."/>
            <person name="Zhao L."/>
            <person name="Shi B."/>
            <person name="Wen H."/>
            <person name="Lin R."/>
            <person name="Jones M.K."/>
            <person name="Brejova B."/>
            <person name="Vinar T."/>
            <person name="Zhao G."/>
            <person name="McManus D.P."/>
            <person name="Chen Z."/>
            <person name="Zhou Y."/>
            <person name="Wang S."/>
        </authorList>
    </citation>
    <scope>NUCLEOTIDE SEQUENCE [LARGE SCALE GENOMIC DNA]</scope>
</reference>
<dbReference type="AlphaFoldDB" id="W6U4V7"/>
<dbReference type="KEGG" id="egl:EGR_09536"/>
<dbReference type="Proteomes" id="UP000019149">
    <property type="component" value="Unassembled WGS sequence"/>
</dbReference>
<comment type="caution">
    <text evidence="2">The sequence shown here is derived from an EMBL/GenBank/DDBJ whole genome shotgun (WGS) entry which is preliminary data.</text>
</comment>
<proteinExistence type="predicted"/>
<feature type="region of interest" description="Disordered" evidence="1">
    <location>
        <begin position="1"/>
        <end position="21"/>
    </location>
</feature>
<gene>
    <name evidence="2" type="ORF">EGR_09536</name>
</gene>